<keyword evidence="7" id="KW-0436">Ligase</keyword>
<dbReference type="EMBL" id="JACHGB010000001">
    <property type="protein sequence ID" value="MBB5270029.1"/>
    <property type="molecule type" value="Genomic_DNA"/>
</dbReference>
<dbReference type="InterPro" id="IPR001962">
    <property type="entry name" value="Asn_synthase"/>
</dbReference>
<dbReference type="EC" id="6.3.5.4" evidence="3"/>
<dbReference type="CDD" id="cd01991">
    <property type="entry name" value="Asn_synthase_B_C"/>
    <property type="match status" value="1"/>
</dbReference>
<dbReference type="PANTHER" id="PTHR43284">
    <property type="entry name" value="ASPARAGINE SYNTHETASE (GLUTAMINE-HYDROLYZING)"/>
    <property type="match status" value="1"/>
</dbReference>
<feature type="site" description="Important for beta-aspartyl-AMP intermediate formation" evidence="5">
    <location>
        <position position="328"/>
    </location>
</feature>
<dbReference type="PIRSF" id="PIRSF001589">
    <property type="entry name" value="Asn_synthetase_glu-h"/>
    <property type="match status" value="1"/>
</dbReference>
<dbReference type="InterPro" id="IPR051786">
    <property type="entry name" value="ASN_synthetase/amidase"/>
</dbReference>
<comment type="pathway">
    <text evidence="1">Amino-acid biosynthesis; L-asparagine biosynthesis; L-asparagine from L-aspartate (L-Gln route): step 1/1.</text>
</comment>
<reference evidence="7 8" key="1">
    <citation type="submission" date="2020-08" db="EMBL/GenBank/DDBJ databases">
        <title>Genomic Encyclopedia of Type Strains, Phase IV (KMG-IV): sequencing the most valuable type-strain genomes for metagenomic binning, comparative biology and taxonomic classification.</title>
        <authorList>
            <person name="Goeker M."/>
        </authorList>
    </citation>
    <scope>NUCLEOTIDE SEQUENCE [LARGE SCALE GENOMIC DNA]</scope>
    <source>
        <strain evidence="7 8">DSM 29781</strain>
    </source>
</reference>
<dbReference type="SUPFAM" id="SSF52402">
    <property type="entry name" value="Adenine nucleotide alpha hydrolases-like"/>
    <property type="match status" value="1"/>
</dbReference>
<evidence type="ECO:0000259" key="6">
    <source>
        <dbReference type="Pfam" id="PF00733"/>
    </source>
</evidence>
<dbReference type="InterPro" id="IPR006426">
    <property type="entry name" value="Asn_synth_AEB"/>
</dbReference>
<evidence type="ECO:0000256" key="3">
    <source>
        <dbReference type="ARBA" id="ARBA00012737"/>
    </source>
</evidence>
<dbReference type="GO" id="GO:0004066">
    <property type="term" value="F:asparagine synthase (glutamine-hydrolyzing) activity"/>
    <property type="evidence" value="ECO:0007669"/>
    <property type="project" value="UniProtKB-EC"/>
</dbReference>
<gene>
    <name evidence="7" type="ORF">HNQ70_000013</name>
</gene>
<evidence type="ECO:0000256" key="2">
    <source>
        <dbReference type="ARBA" id="ARBA00005752"/>
    </source>
</evidence>
<protein>
    <recommendedName>
        <fullName evidence="3">asparagine synthase (glutamine-hydrolyzing)</fullName>
        <ecNumber evidence="3">6.3.5.4</ecNumber>
    </recommendedName>
</protein>
<dbReference type="RefSeq" id="WP_183963104.1">
    <property type="nucleotide sequence ID" value="NZ_BAABEW010000003.1"/>
</dbReference>
<evidence type="ECO:0000256" key="5">
    <source>
        <dbReference type="PIRSR" id="PIRSR001589-3"/>
    </source>
</evidence>
<evidence type="ECO:0000313" key="7">
    <source>
        <dbReference type="EMBL" id="MBB5270029.1"/>
    </source>
</evidence>
<dbReference type="AlphaFoldDB" id="A0A7W8M7J5"/>
<dbReference type="SUPFAM" id="SSF56235">
    <property type="entry name" value="N-terminal nucleophile aminohydrolases (Ntn hydrolases)"/>
    <property type="match status" value="1"/>
</dbReference>
<keyword evidence="8" id="KW-1185">Reference proteome</keyword>
<evidence type="ECO:0000256" key="4">
    <source>
        <dbReference type="ARBA" id="ARBA00048741"/>
    </source>
</evidence>
<evidence type="ECO:0000313" key="8">
    <source>
        <dbReference type="Proteomes" id="UP000532440"/>
    </source>
</evidence>
<comment type="catalytic activity">
    <reaction evidence="4">
        <text>L-aspartate + L-glutamine + ATP + H2O = L-asparagine + L-glutamate + AMP + diphosphate + H(+)</text>
        <dbReference type="Rhea" id="RHEA:12228"/>
        <dbReference type="ChEBI" id="CHEBI:15377"/>
        <dbReference type="ChEBI" id="CHEBI:15378"/>
        <dbReference type="ChEBI" id="CHEBI:29985"/>
        <dbReference type="ChEBI" id="CHEBI:29991"/>
        <dbReference type="ChEBI" id="CHEBI:30616"/>
        <dbReference type="ChEBI" id="CHEBI:33019"/>
        <dbReference type="ChEBI" id="CHEBI:58048"/>
        <dbReference type="ChEBI" id="CHEBI:58359"/>
        <dbReference type="ChEBI" id="CHEBI:456215"/>
        <dbReference type="EC" id="6.3.5.4"/>
    </reaction>
</comment>
<organism evidence="7 8">
    <name type="scientific">Quisquiliibacterium transsilvanicum</name>
    <dbReference type="NCBI Taxonomy" id="1549638"/>
    <lineage>
        <taxon>Bacteria</taxon>
        <taxon>Pseudomonadati</taxon>
        <taxon>Pseudomonadota</taxon>
        <taxon>Betaproteobacteria</taxon>
        <taxon>Burkholderiales</taxon>
        <taxon>Burkholderiaceae</taxon>
        <taxon>Quisquiliibacterium</taxon>
    </lineage>
</organism>
<dbReference type="Gene3D" id="3.40.50.620">
    <property type="entry name" value="HUPs"/>
    <property type="match status" value="1"/>
</dbReference>
<dbReference type="InterPro" id="IPR029055">
    <property type="entry name" value="Ntn_hydrolases_N"/>
</dbReference>
<comment type="caution">
    <text evidence="7">The sequence shown here is derived from an EMBL/GenBank/DDBJ whole genome shotgun (WGS) entry which is preliminary data.</text>
</comment>
<accession>A0A7W8M7J5</accession>
<dbReference type="Pfam" id="PF00733">
    <property type="entry name" value="Asn_synthase"/>
    <property type="match status" value="1"/>
</dbReference>
<dbReference type="InterPro" id="IPR014729">
    <property type="entry name" value="Rossmann-like_a/b/a_fold"/>
</dbReference>
<dbReference type="GO" id="GO:0006529">
    <property type="term" value="P:asparagine biosynthetic process"/>
    <property type="evidence" value="ECO:0007669"/>
    <property type="project" value="InterPro"/>
</dbReference>
<name>A0A7W8M7J5_9BURK</name>
<evidence type="ECO:0000256" key="1">
    <source>
        <dbReference type="ARBA" id="ARBA00005187"/>
    </source>
</evidence>
<feature type="domain" description="Asparagine synthetase" evidence="6">
    <location>
        <begin position="217"/>
        <end position="589"/>
    </location>
</feature>
<dbReference type="Gene3D" id="3.60.20.10">
    <property type="entry name" value="Glutamine Phosphoribosylpyrophosphate, subunit 1, domain 1"/>
    <property type="match status" value="1"/>
</dbReference>
<comment type="similarity">
    <text evidence="2">Belongs to the asparagine synthetase family.</text>
</comment>
<sequence>MTGTALPFFEGAFDIGRGGAATLEAGGSQALRHDAQDVQVLAFGRIHLKDAGLAALEREQGLGVALAEGWRRHGAELPAQVSGEYLLAAWCPAERRGLVAVDRFSTYSLFFAERDGRLAFSTRPGQVCALLQMPAELDSRSVHAFVHFHMIPAPMSIYRGVRRLDVAEGVFVADGKAVARRHWTPVFVEDRPFDFEREKAAFMAALREGVAQAIEGVPREKLGCFLSGGTDSSTIAGLVTEAYGAPARTFSIGFDVSGYDESHYARIAAKRFGTQHTEYVLTPEDAEKGLDVLARTYEQPFGNSSAVPSYFCARIAHDAGVERMLGGDGGDELYGGNERYAMQWLFSLYGHLPGALRTGVMEPLLLGPLRNTEFWPVRKARGYVEQARVPLPDRLGSKYNLLTRFGAQNVFTEQLLAGAGGYDPVSTEREVWRACDAGSQVNRLLAYDFKFTLGDNDLVKVTRMCHAAGVEVSFPMLCDALTDHSLLLRPDQKLHRTKLRWFFKNALRGFLPDEIIEKTKHGFGMPFGDWLLLQPRLAARAGGALEALADRGMIRRSFLDELNAAVRSGHAGFYGTMVWVLMMLELWLEASHDR</sequence>
<dbReference type="GO" id="GO:0005829">
    <property type="term" value="C:cytosol"/>
    <property type="evidence" value="ECO:0007669"/>
    <property type="project" value="TreeGrafter"/>
</dbReference>
<dbReference type="Proteomes" id="UP000532440">
    <property type="component" value="Unassembled WGS sequence"/>
</dbReference>
<proteinExistence type="inferred from homology"/>
<dbReference type="PANTHER" id="PTHR43284:SF1">
    <property type="entry name" value="ASPARAGINE SYNTHETASE"/>
    <property type="match status" value="1"/>
</dbReference>